<sequence length="680" mass="78338">MSSRQLKKLERAKLEASNNEEPDIEEPVVLNQNKGFNAFSFLGDGNEEEEEQEDKEEEVVEEVKTPKKPSSKKKKKKAKQPKKDEEDSEDELDKILAEAKAKDQEKLGSVEPIEDDLEGVADFEEEYNEITQPMISYDSNFKNFTTERLSKCLALLSIDNVKNLDPDEELKNLFGELSLETIEDANTTTALSITPDVLKQFKRLARLTKGWGGKDRRSVPGSNRKLLLTRIKDDYLPTTIKPLQMEELDDDSVLDIFDYKEDIAEVEELQLKIRKEKKLGVKYFKFNKVHSVRDRVADSQFYASVVLAPDHDALFALLNNHPYHVETLLQVSMVLLRQGDQKSTSNALIEKCLFVFDRCFHMFFHDTLAEAKNGLLRLPYESFMNRQFQLCIFRYIIGLAERATFFTSFNYCKLLLSINPTEDPLGVRYFIDFYAIMSGEYKYLTQLADSPLVTSYTKWFTPGIAFSTALAYIHLNDMENAKKALKRAHLSHPYTSYRLLETICISPQMPIKESDVKVNEEIILSAETYMVRAKLLWNDSEKIKFLTDELMKYFIEDGVSATTPSSFSSMVSKFFKGDTKPKDNKEIPFNLLRFVILSGENSLMAKVPQNIWSRDDIYEFDPLPPKVTTLGYDARTGIENNKVVDYALDYVNQDILATLIQNRTQTDEFDDIVRQIQQQE</sequence>
<evidence type="ECO:0000313" key="2">
    <source>
        <dbReference type="Proteomes" id="UP001152531"/>
    </source>
</evidence>
<protein>
    <submittedName>
        <fullName evidence="1">Ribosome quality control complex subunit 1</fullName>
    </submittedName>
</protein>
<comment type="caution">
    <text evidence="1">The sequence shown here is derived from an EMBL/GenBank/DDBJ whole genome shotgun (WGS) entry which is preliminary data.</text>
</comment>
<gene>
    <name evidence="1" type="ORF">CLIB1444_02S17370</name>
</gene>
<dbReference type="Proteomes" id="UP001152531">
    <property type="component" value="Unassembled WGS sequence"/>
</dbReference>
<organism evidence="1 2">
    <name type="scientific">[Candida] jaroonii</name>
    <dbReference type="NCBI Taxonomy" id="467808"/>
    <lineage>
        <taxon>Eukaryota</taxon>
        <taxon>Fungi</taxon>
        <taxon>Dikarya</taxon>
        <taxon>Ascomycota</taxon>
        <taxon>Saccharomycotina</taxon>
        <taxon>Pichiomycetes</taxon>
        <taxon>Debaryomycetaceae</taxon>
        <taxon>Yamadazyma</taxon>
    </lineage>
</organism>
<reference evidence="1" key="1">
    <citation type="submission" date="2022-06" db="EMBL/GenBank/DDBJ databases">
        <authorList>
            <person name="Legras J.-L."/>
            <person name="Devillers H."/>
            <person name="Grondin C."/>
        </authorList>
    </citation>
    <scope>NUCLEOTIDE SEQUENCE</scope>
    <source>
        <strain evidence="1">CLIB 1444</strain>
    </source>
</reference>
<accession>A0ACA9Y4G1</accession>
<proteinExistence type="predicted"/>
<evidence type="ECO:0000313" key="1">
    <source>
        <dbReference type="EMBL" id="CAH6719826.1"/>
    </source>
</evidence>
<name>A0ACA9Y4G1_9ASCO</name>
<keyword evidence="2" id="KW-1185">Reference proteome</keyword>
<dbReference type="EMBL" id="CALSDN010000002">
    <property type="protein sequence ID" value="CAH6719826.1"/>
    <property type="molecule type" value="Genomic_DNA"/>
</dbReference>